<dbReference type="Proteomes" id="UP000250443">
    <property type="component" value="Unassembled WGS sequence"/>
</dbReference>
<name>A0A2X2BZV5_PSELU</name>
<evidence type="ECO:0000313" key="4">
    <source>
        <dbReference type="Proteomes" id="UP000250443"/>
    </source>
</evidence>
<dbReference type="AlphaFoldDB" id="A0A2X2BZV5"/>
<accession>A0A2X2BZV5</accession>
<dbReference type="Pfam" id="PF18475">
    <property type="entry name" value="PIN7"/>
    <property type="match status" value="1"/>
</dbReference>
<dbReference type="EMBL" id="UAUF01000002">
    <property type="protein sequence ID" value="SPZ00291.1"/>
    <property type="molecule type" value="Genomic_DNA"/>
</dbReference>
<evidence type="ECO:0000313" key="3">
    <source>
        <dbReference type="EMBL" id="SPZ00291.1"/>
    </source>
</evidence>
<reference evidence="3 4" key="1">
    <citation type="submission" date="2018-06" db="EMBL/GenBank/DDBJ databases">
        <authorList>
            <consortium name="Pathogen Informatics"/>
            <person name="Doyle S."/>
        </authorList>
    </citation>
    <scope>NUCLEOTIDE SEQUENCE [LARGE SCALE GENOMIC DNA]</scope>
    <source>
        <strain evidence="3 4">NCTC11842</strain>
    </source>
</reference>
<dbReference type="RefSeq" id="WP_073450852.1">
    <property type="nucleotide sequence ID" value="NZ_FQYS01000029.1"/>
</dbReference>
<feature type="region of interest" description="Disordered" evidence="1">
    <location>
        <begin position="127"/>
        <end position="147"/>
    </location>
</feature>
<evidence type="ECO:0000256" key="1">
    <source>
        <dbReference type="SAM" id="MobiDB-lite"/>
    </source>
</evidence>
<evidence type="ECO:0000259" key="2">
    <source>
        <dbReference type="Pfam" id="PF18475"/>
    </source>
</evidence>
<gene>
    <name evidence="3" type="ORF">NCTC11842_00440</name>
</gene>
<protein>
    <recommendedName>
        <fullName evidence="2">PIN-like domain-containing protein</fullName>
    </recommendedName>
</protein>
<organism evidence="3 4">
    <name type="scientific">Pseudomonas luteola</name>
    <dbReference type="NCBI Taxonomy" id="47886"/>
    <lineage>
        <taxon>Bacteria</taxon>
        <taxon>Pseudomonadati</taxon>
        <taxon>Pseudomonadota</taxon>
        <taxon>Gammaproteobacteria</taxon>
        <taxon>Pseudomonadales</taxon>
        <taxon>Pseudomonadaceae</taxon>
        <taxon>Pseudomonas</taxon>
    </lineage>
</organism>
<sequence>MRTNYVLIDYENVQAQTLALLQPQHFKLRIFLGPNNTKLPTELVVSVQRLHDRAEYIQLDTPGTNALDFHIAYYLGALSVEEPTAYFHVISRDKGFDPLIKHLKAKGIGVSRSEAVAEMPCFKTPAPTAPPAIKSEPAKQTSSAQKKPVEDSTIKLVIADLVARKASKPRTIKTLINTIHAKVGKSTAASEIESIYKALCQRGYVNESGEKVSYALPKLPA</sequence>
<feature type="domain" description="PIN-like" evidence="2">
    <location>
        <begin position="7"/>
        <end position="107"/>
    </location>
</feature>
<dbReference type="InterPro" id="IPR041494">
    <property type="entry name" value="PIN7"/>
</dbReference>
<proteinExistence type="predicted"/>